<protein>
    <submittedName>
        <fullName evidence="1">Uncharacterized protein</fullName>
    </submittedName>
</protein>
<evidence type="ECO:0000313" key="1">
    <source>
        <dbReference type="EMBL" id="MBM3095984.1"/>
    </source>
</evidence>
<dbReference type="InterPro" id="IPR008617">
    <property type="entry name" value="Uncharacterised_YcgJ"/>
</dbReference>
<gene>
    <name evidence="1" type="ORF">GFB56_35495</name>
</gene>
<comment type="caution">
    <text evidence="1">The sequence shown here is derived from an EMBL/GenBank/DDBJ whole genome shotgun (WGS) entry which is preliminary data.</text>
</comment>
<dbReference type="AlphaFoldDB" id="A0AAW4FXJ3"/>
<dbReference type="EMBL" id="WXFA01000063">
    <property type="protein sequence ID" value="MBM3095984.1"/>
    <property type="molecule type" value="Genomic_DNA"/>
</dbReference>
<keyword evidence="2" id="KW-1185">Reference proteome</keyword>
<accession>A0AAW4FXJ3</accession>
<reference evidence="1 2" key="1">
    <citation type="submission" date="2020-01" db="EMBL/GenBank/DDBJ databases">
        <title>Draft genome assembly of Ensifer adhaerens T173.</title>
        <authorList>
            <person name="Craig J.E."/>
            <person name="Stinchcombe J.R."/>
        </authorList>
    </citation>
    <scope>NUCLEOTIDE SEQUENCE [LARGE SCALE GENOMIC DNA]</scope>
    <source>
        <strain evidence="1 2">T173</strain>
    </source>
</reference>
<name>A0AAW4FXJ3_9HYPH</name>
<dbReference type="Pfam" id="PF05666">
    <property type="entry name" value="YcgJ"/>
    <property type="match status" value="1"/>
</dbReference>
<dbReference type="Proteomes" id="UP000744980">
    <property type="component" value="Unassembled WGS sequence"/>
</dbReference>
<organism evidence="1 2">
    <name type="scientific">Ensifer canadensis</name>
    <dbReference type="NCBI Taxonomy" id="555315"/>
    <lineage>
        <taxon>Bacteria</taxon>
        <taxon>Pseudomonadati</taxon>
        <taxon>Pseudomonadota</taxon>
        <taxon>Alphaproteobacteria</taxon>
        <taxon>Hyphomicrobiales</taxon>
        <taxon>Rhizobiaceae</taxon>
        <taxon>Sinorhizobium/Ensifer group</taxon>
        <taxon>Ensifer</taxon>
    </lineage>
</organism>
<sequence>MPAHAKQRATIQSPASGVLCDRYVCANEKGISRELTKKYLGKKAGANKLFTTSDVDLTEFTFANGIFCDTKERLCREDRYYGANGQRSGAVSKKYTKALFGE</sequence>
<proteinExistence type="predicted"/>
<evidence type="ECO:0000313" key="2">
    <source>
        <dbReference type="Proteomes" id="UP000744980"/>
    </source>
</evidence>